<dbReference type="PANTHER" id="PTHR43441:SF12">
    <property type="entry name" value="RIBOSOMAL N-ACETYLTRANSFERASE YDAF-RELATED"/>
    <property type="match status" value="1"/>
</dbReference>
<dbReference type="InterPro" id="IPR051908">
    <property type="entry name" value="Ribosomal_N-acetyltransferase"/>
</dbReference>
<evidence type="ECO:0000313" key="2">
    <source>
        <dbReference type="EMBL" id="MBP0725220.1"/>
    </source>
</evidence>
<reference evidence="2" key="1">
    <citation type="submission" date="2021-04" db="EMBL/GenBank/DDBJ databases">
        <title>Genome seq and assembly of Bacillus sp.</title>
        <authorList>
            <person name="Chhetri G."/>
        </authorList>
    </citation>
    <scope>NUCLEOTIDE SEQUENCE</scope>
    <source>
        <strain evidence="2">RG28</strain>
    </source>
</reference>
<dbReference type="SUPFAM" id="SSF55729">
    <property type="entry name" value="Acyl-CoA N-acyltransferases (Nat)"/>
    <property type="match status" value="1"/>
</dbReference>
<dbReference type="PROSITE" id="PS51186">
    <property type="entry name" value="GNAT"/>
    <property type="match status" value="1"/>
</dbReference>
<gene>
    <name evidence="2" type="ORF">J5Y03_08450</name>
</gene>
<dbReference type="PANTHER" id="PTHR43441">
    <property type="entry name" value="RIBOSOMAL-PROTEIN-SERINE ACETYLTRANSFERASE"/>
    <property type="match status" value="1"/>
</dbReference>
<feature type="domain" description="N-acetyltransferase" evidence="1">
    <location>
        <begin position="22"/>
        <end position="168"/>
    </location>
</feature>
<dbReference type="Gene3D" id="3.40.630.30">
    <property type="match status" value="1"/>
</dbReference>
<proteinExistence type="predicted"/>
<keyword evidence="3" id="KW-1185">Reference proteome</keyword>
<dbReference type="GO" id="GO:0005737">
    <property type="term" value="C:cytoplasm"/>
    <property type="evidence" value="ECO:0007669"/>
    <property type="project" value="TreeGrafter"/>
</dbReference>
<dbReference type="Proteomes" id="UP000682134">
    <property type="component" value="Unassembled WGS sequence"/>
</dbReference>
<protein>
    <submittedName>
        <fullName evidence="2">GNAT family N-acetyltransferase</fullName>
    </submittedName>
</protein>
<dbReference type="RefSeq" id="WP_209404564.1">
    <property type="nucleotide sequence ID" value="NZ_JAGIYQ010000005.1"/>
</dbReference>
<name>A0A940NPA3_9BACI</name>
<organism evidence="2 3">
    <name type="scientific">Gottfriedia endophytica</name>
    <dbReference type="NCBI Taxonomy" id="2820819"/>
    <lineage>
        <taxon>Bacteria</taxon>
        <taxon>Bacillati</taxon>
        <taxon>Bacillota</taxon>
        <taxon>Bacilli</taxon>
        <taxon>Bacillales</taxon>
        <taxon>Bacillaceae</taxon>
        <taxon>Gottfriedia</taxon>
    </lineage>
</organism>
<dbReference type="GO" id="GO:0008999">
    <property type="term" value="F:protein-N-terminal-alanine acetyltransferase activity"/>
    <property type="evidence" value="ECO:0007669"/>
    <property type="project" value="TreeGrafter"/>
</dbReference>
<dbReference type="AlphaFoldDB" id="A0A940NPA3"/>
<dbReference type="InterPro" id="IPR000182">
    <property type="entry name" value="GNAT_dom"/>
</dbReference>
<sequence>MFRLPINDSIYLKLMLPKDAEILVSALKENQEQIKQWLIWAVNLPTVDVYKKEIIPTWLQKFANNNGFEAAIFVNDELAGMIGLHYIDWNNKTTEMGYWLGEKFQGKGIMTKTVEKLTDYCFEELELNRIMIRAVDENTKSRGIPIRIGFVEEGITREAQLLHGKYCDLVNYSLLRKDRN</sequence>
<dbReference type="InterPro" id="IPR016181">
    <property type="entry name" value="Acyl_CoA_acyltransferase"/>
</dbReference>
<evidence type="ECO:0000259" key="1">
    <source>
        <dbReference type="PROSITE" id="PS51186"/>
    </source>
</evidence>
<comment type="caution">
    <text evidence="2">The sequence shown here is derived from an EMBL/GenBank/DDBJ whole genome shotgun (WGS) entry which is preliminary data.</text>
</comment>
<evidence type="ECO:0000313" key="3">
    <source>
        <dbReference type="Proteomes" id="UP000682134"/>
    </source>
</evidence>
<dbReference type="GO" id="GO:1990189">
    <property type="term" value="F:protein N-terminal-serine acetyltransferase activity"/>
    <property type="evidence" value="ECO:0007669"/>
    <property type="project" value="TreeGrafter"/>
</dbReference>
<accession>A0A940NPA3</accession>
<dbReference type="Pfam" id="PF13302">
    <property type="entry name" value="Acetyltransf_3"/>
    <property type="match status" value="1"/>
</dbReference>
<dbReference type="EMBL" id="JAGIYQ010000005">
    <property type="protein sequence ID" value="MBP0725220.1"/>
    <property type="molecule type" value="Genomic_DNA"/>
</dbReference>